<name>A0A556MJT4_9FLAO</name>
<protein>
    <recommendedName>
        <fullName evidence="4">DUF4402 domain-containing protein</fullName>
    </recommendedName>
</protein>
<feature type="signal peptide" evidence="1">
    <location>
        <begin position="1"/>
        <end position="19"/>
    </location>
</feature>
<comment type="caution">
    <text evidence="2">The sequence shown here is derived from an EMBL/GenBank/DDBJ whole genome shotgun (WGS) entry which is preliminary data.</text>
</comment>
<evidence type="ECO:0000313" key="3">
    <source>
        <dbReference type="Proteomes" id="UP000316008"/>
    </source>
</evidence>
<keyword evidence="3" id="KW-1185">Reference proteome</keyword>
<dbReference type="PROSITE" id="PS51257">
    <property type="entry name" value="PROKAR_LIPOPROTEIN"/>
    <property type="match status" value="1"/>
</dbReference>
<dbReference type="AlphaFoldDB" id="A0A556MJT4"/>
<evidence type="ECO:0000256" key="1">
    <source>
        <dbReference type="SAM" id="SignalP"/>
    </source>
</evidence>
<dbReference type="Proteomes" id="UP000316008">
    <property type="component" value="Unassembled WGS sequence"/>
</dbReference>
<sequence>MKRFHFLSVLMAGAILIFAASCKKDKPQPTNPDPSNPATNYATAFFNNNLSNGTQTFTINAGQAQTITGNKGTVIHFNANSFVTASGAPVTGSVQIELVEIFSKSDMILLNKQPVGKTGNGVSQLISGGQFSIVAKQNGQKLKLAPGMCYQIEAPAPNGTNNMMGLFYGQETDGQLEWT</sequence>
<organism evidence="2 3">
    <name type="scientific">Fluviicola chungangensis</name>
    <dbReference type="NCBI Taxonomy" id="2597671"/>
    <lineage>
        <taxon>Bacteria</taxon>
        <taxon>Pseudomonadati</taxon>
        <taxon>Bacteroidota</taxon>
        <taxon>Flavobacteriia</taxon>
        <taxon>Flavobacteriales</taxon>
        <taxon>Crocinitomicaceae</taxon>
        <taxon>Fluviicola</taxon>
    </lineage>
</organism>
<dbReference type="RefSeq" id="WP_144334292.1">
    <property type="nucleotide sequence ID" value="NZ_VLPL01000009.1"/>
</dbReference>
<proteinExistence type="predicted"/>
<dbReference type="EMBL" id="VLPL01000009">
    <property type="protein sequence ID" value="TSJ40164.1"/>
    <property type="molecule type" value="Genomic_DNA"/>
</dbReference>
<gene>
    <name evidence="2" type="ORF">FO442_16330</name>
</gene>
<accession>A0A556MJT4</accession>
<keyword evidence="1" id="KW-0732">Signal</keyword>
<reference evidence="2 3" key="1">
    <citation type="submission" date="2019-07" db="EMBL/GenBank/DDBJ databases">
        <authorList>
            <person name="Huq M.A."/>
        </authorList>
    </citation>
    <scope>NUCLEOTIDE SEQUENCE [LARGE SCALE GENOMIC DNA]</scope>
    <source>
        <strain evidence="2 3">MAH-3</strain>
    </source>
</reference>
<evidence type="ECO:0000313" key="2">
    <source>
        <dbReference type="EMBL" id="TSJ40164.1"/>
    </source>
</evidence>
<evidence type="ECO:0008006" key="4">
    <source>
        <dbReference type="Google" id="ProtNLM"/>
    </source>
</evidence>
<dbReference type="OrthoDB" id="1488726at2"/>
<feature type="chain" id="PRO_5021771587" description="DUF4402 domain-containing protein" evidence="1">
    <location>
        <begin position="20"/>
        <end position="179"/>
    </location>
</feature>